<dbReference type="PANTHER" id="PTHR38459">
    <property type="entry name" value="PROPHAGE BACTOPRENOL-LINKED GLUCOSE TRANSLOCASE HOMOLOG"/>
    <property type="match status" value="1"/>
</dbReference>
<evidence type="ECO:0000256" key="5">
    <source>
        <dbReference type="ARBA" id="ARBA00023136"/>
    </source>
</evidence>
<proteinExistence type="inferred from homology"/>
<evidence type="ECO:0000256" key="2">
    <source>
        <dbReference type="ARBA" id="ARBA00009399"/>
    </source>
</evidence>
<feature type="transmembrane region" description="Helical" evidence="6">
    <location>
        <begin position="121"/>
        <end position="140"/>
    </location>
</feature>
<comment type="subcellular location">
    <subcellularLocation>
        <location evidence="1">Membrane</location>
        <topology evidence="1">Multi-pass membrane protein</topology>
    </subcellularLocation>
</comment>
<comment type="similarity">
    <text evidence="2">Belongs to the GtrA family.</text>
</comment>
<evidence type="ECO:0000259" key="7">
    <source>
        <dbReference type="Pfam" id="PF04138"/>
    </source>
</evidence>
<evidence type="ECO:0000313" key="8">
    <source>
        <dbReference type="EMBL" id="QUI21345.1"/>
    </source>
</evidence>
<gene>
    <name evidence="8" type="ORF">HZI73_03180</name>
</gene>
<sequence length="145" mass="16902">MNRYIQRLKKIMVNPTYQKMIRYVIIGGLTTLVSFGSSWVMVYPLRMNPNLANTLSIVLAILFAYITNKRYVFKSKCDSYREVAIEGFRFFSSRVITMLIEIGGVFVLNTLLQMEFMLSKGFMNVIVLILNYVFSQFLIFRKSTC</sequence>
<name>A0A8J8MGU5_9FIRM</name>
<dbReference type="EMBL" id="CP058649">
    <property type="protein sequence ID" value="QUI21345.1"/>
    <property type="molecule type" value="Genomic_DNA"/>
</dbReference>
<keyword evidence="3 6" id="KW-0812">Transmembrane</keyword>
<protein>
    <submittedName>
        <fullName evidence="8">GtrA family protein</fullName>
    </submittedName>
</protein>
<dbReference type="AlphaFoldDB" id="A0A8J8MGU5"/>
<feature type="domain" description="GtrA/DPMS transmembrane" evidence="7">
    <location>
        <begin position="22"/>
        <end position="140"/>
    </location>
</feature>
<feature type="transmembrane region" description="Helical" evidence="6">
    <location>
        <begin position="51"/>
        <end position="67"/>
    </location>
</feature>
<keyword evidence="5 6" id="KW-0472">Membrane</keyword>
<reference evidence="8" key="1">
    <citation type="submission" date="2020-07" db="EMBL/GenBank/DDBJ databases">
        <title>Vallitalea pronyensis genome.</title>
        <authorList>
            <person name="Postec A."/>
        </authorList>
    </citation>
    <scope>NUCLEOTIDE SEQUENCE</scope>
    <source>
        <strain evidence="8">FatNI3</strain>
    </source>
</reference>
<dbReference type="InterPro" id="IPR007267">
    <property type="entry name" value="GtrA_DPMS_TM"/>
</dbReference>
<dbReference type="RefSeq" id="WP_212696814.1">
    <property type="nucleotide sequence ID" value="NZ_CP058649.1"/>
</dbReference>
<feature type="transmembrane region" description="Helical" evidence="6">
    <location>
        <begin position="21"/>
        <end position="45"/>
    </location>
</feature>
<feature type="transmembrane region" description="Helical" evidence="6">
    <location>
        <begin position="88"/>
        <end position="109"/>
    </location>
</feature>
<evidence type="ECO:0000256" key="4">
    <source>
        <dbReference type="ARBA" id="ARBA00022989"/>
    </source>
</evidence>
<keyword evidence="9" id="KW-1185">Reference proteome</keyword>
<organism evidence="8 9">
    <name type="scientific">Vallitalea pronyensis</name>
    <dbReference type="NCBI Taxonomy" id="1348613"/>
    <lineage>
        <taxon>Bacteria</taxon>
        <taxon>Bacillati</taxon>
        <taxon>Bacillota</taxon>
        <taxon>Clostridia</taxon>
        <taxon>Lachnospirales</taxon>
        <taxon>Vallitaleaceae</taxon>
        <taxon>Vallitalea</taxon>
    </lineage>
</organism>
<dbReference type="KEGG" id="vpy:HZI73_03180"/>
<evidence type="ECO:0000313" key="9">
    <source>
        <dbReference type="Proteomes" id="UP000683246"/>
    </source>
</evidence>
<dbReference type="Proteomes" id="UP000683246">
    <property type="component" value="Chromosome"/>
</dbReference>
<dbReference type="InterPro" id="IPR051401">
    <property type="entry name" value="GtrA_CellWall_Glycosyl"/>
</dbReference>
<dbReference type="GO" id="GO:0000271">
    <property type="term" value="P:polysaccharide biosynthetic process"/>
    <property type="evidence" value="ECO:0007669"/>
    <property type="project" value="InterPro"/>
</dbReference>
<evidence type="ECO:0000256" key="3">
    <source>
        <dbReference type="ARBA" id="ARBA00022692"/>
    </source>
</evidence>
<evidence type="ECO:0000256" key="1">
    <source>
        <dbReference type="ARBA" id="ARBA00004141"/>
    </source>
</evidence>
<accession>A0A8J8MGU5</accession>
<evidence type="ECO:0000256" key="6">
    <source>
        <dbReference type="SAM" id="Phobius"/>
    </source>
</evidence>
<dbReference type="Pfam" id="PF04138">
    <property type="entry name" value="GtrA_DPMS_TM"/>
    <property type="match status" value="1"/>
</dbReference>
<dbReference type="PANTHER" id="PTHR38459:SF5">
    <property type="entry name" value="CELL WALL TEICHOIC ACID GLYCOSYLATION PROTEIN GTCA"/>
    <property type="match status" value="1"/>
</dbReference>
<keyword evidence="4 6" id="KW-1133">Transmembrane helix</keyword>
<dbReference type="GO" id="GO:0005886">
    <property type="term" value="C:plasma membrane"/>
    <property type="evidence" value="ECO:0007669"/>
    <property type="project" value="TreeGrafter"/>
</dbReference>